<accession>A0A382E7I2</accession>
<evidence type="ECO:0000313" key="2">
    <source>
        <dbReference type="EMBL" id="SVB46395.1"/>
    </source>
</evidence>
<organism evidence="2">
    <name type="scientific">marine metagenome</name>
    <dbReference type="NCBI Taxonomy" id="408172"/>
    <lineage>
        <taxon>unclassified sequences</taxon>
        <taxon>metagenomes</taxon>
        <taxon>ecological metagenomes</taxon>
    </lineage>
</organism>
<dbReference type="Pfam" id="PF24696">
    <property type="entry name" value="UGSC"/>
    <property type="match status" value="1"/>
</dbReference>
<gene>
    <name evidence="2" type="ORF">METZ01_LOCUS199249</name>
</gene>
<dbReference type="InterPro" id="IPR057767">
    <property type="entry name" value="UGSC-like_dom"/>
</dbReference>
<proteinExistence type="predicted"/>
<feature type="domain" description="UGSC-like" evidence="1">
    <location>
        <begin position="2"/>
        <end position="66"/>
    </location>
</feature>
<reference evidence="2" key="1">
    <citation type="submission" date="2018-05" db="EMBL/GenBank/DDBJ databases">
        <authorList>
            <person name="Lanie J.A."/>
            <person name="Ng W.-L."/>
            <person name="Kazmierczak K.M."/>
            <person name="Andrzejewski T.M."/>
            <person name="Davidsen T.M."/>
            <person name="Wayne K.J."/>
            <person name="Tettelin H."/>
            <person name="Glass J.I."/>
            <person name="Rusch D."/>
            <person name="Podicherti R."/>
            <person name="Tsui H.-C.T."/>
            <person name="Winkler M.E."/>
        </authorList>
    </citation>
    <scope>NUCLEOTIDE SEQUENCE</scope>
</reference>
<evidence type="ECO:0000259" key="1">
    <source>
        <dbReference type="Pfam" id="PF24696"/>
    </source>
</evidence>
<dbReference type="AlphaFoldDB" id="A0A382E7I2"/>
<dbReference type="EMBL" id="UINC01043002">
    <property type="protein sequence ID" value="SVB46395.1"/>
    <property type="molecule type" value="Genomic_DNA"/>
</dbReference>
<protein>
    <recommendedName>
        <fullName evidence="1">UGSC-like domain-containing protein</fullName>
    </recommendedName>
</protein>
<name>A0A382E7I2_9ZZZZ</name>
<sequence length="72" mass="7752">MFEKQGTPAAVICTEPFIRSAENMSVAHGFSGYPFAVIPHPIGSSDSTTLDQWADGVFDQVVSLLTDQPKPI</sequence>